<evidence type="ECO:0000259" key="2">
    <source>
        <dbReference type="Pfam" id="PF00623"/>
    </source>
</evidence>
<dbReference type="GO" id="GO:0003899">
    <property type="term" value="F:DNA-directed RNA polymerase activity"/>
    <property type="evidence" value="ECO:0007669"/>
    <property type="project" value="InterPro"/>
</dbReference>
<name>A0AAD9E807_9PEZI</name>
<evidence type="ECO:0000313" key="4">
    <source>
        <dbReference type="Proteomes" id="UP001243330"/>
    </source>
</evidence>
<dbReference type="SUPFAM" id="SSF64484">
    <property type="entry name" value="beta and beta-prime subunits of DNA dependent RNA-polymerase"/>
    <property type="match status" value="1"/>
</dbReference>
<evidence type="ECO:0000313" key="3">
    <source>
        <dbReference type="EMBL" id="KAK1838755.1"/>
    </source>
</evidence>
<proteinExistence type="predicted"/>
<organism evidence="3 4">
    <name type="scientific">Colletotrichum chrysophilum</name>
    <dbReference type="NCBI Taxonomy" id="1836956"/>
    <lineage>
        <taxon>Eukaryota</taxon>
        <taxon>Fungi</taxon>
        <taxon>Dikarya</taxon>
        <taxon>Ascomycota</taxon>
        <taxon>Pezizomycotina</taxon>
        <taxon>Sordariomycetes</taxon>
        <taxon>Hypocreomycetidae</taxon>
        <taxon>Glomerellales</taxon>
        <taxon>Glomerellaceae</taxon>
        <taxon>Colletotrichum</taxon>
        <taxon>Colletotrichum gloeosporioides species complex</taxon>
    </lineage>
</organism>
<comment type="caution">
    <text evidence="3">The sequence shown here is derived from an EMBL/GenBank/DDBJ whole genome shotgun (WGS) entry which is preliminary data.</text>
</comment>
<dbReference type="InterPro" id="IPR000722">
    <property type="entry name" value="RNA_pol_asu"/>
</dbReference>
<dbReference type="GO" id="GO:0003677">
    <property type="term" value="F:DNA binding"/>
    <property type="evidence" value="ECO:0007669"/>
    <property type="project" value="InterPro"/>
</dbReference>
<dbReference type="Gene3D" id="2.40.40.20">
    <property type="match status" value="1"/>
</dbReference>
<dbReference type="EMBL" id="JAQOWY010000772">
    <property type="protein sequence ID" value="KAK1838755.1"/>
    <property type="molecule type" value="Genomic_DNA"/>
</dbReference>
<dbReference type="Pfam" id="PF00623">
    <property type="entry name" value="RNA_pol_Rpb1_2"/>
    <property type="match status" value="1"/>
</dbReference>
<accession>A0AAD9E807</accession>
<reference evidence="3" key="1">
    <citation type="submission" date="2023-01" db="EMBL/GenBank/DDBJ databases">
        <title>Colletotrichum chrysophilum M932 genome sequence.</title>
        <authorList>
            <person name="Baroncelli R."/>
        </authorList>
    </citation>
    <scope>NUCLEOTIDE SEQUENCE</scope>
    <source>
        <strain evidence="3">M932</strain>
    </source>
</reference>
<feature type="domain" description="RNA polymerase alpha subunit" evidence="2">
    <location>
        <begin position="26"/>
        <end position="123"/>
    </location>
</feature>
<feature type="region of interest" description="Disordered" evidence="1">
    <location>
        <begin position="247"/>
        <end position="268"/>
    </location>
</feature>
<dbReference type="AlphaFoldDB" id="A0AAD9E807"/>
<dbReference type="Proteomes" id="UP001243330">
    <property type="component" value="Unassembled WGS sequence"/>
</dbReference>
<sequence length="268" mass="30000">MSTPVAGSSRLVAVPQVHLPRNYVCIAKELAETTVFCVHEKDTDGKYTGKMVERCLQEGDYVMLVRPTSLTWLSTQPMKVSIWDRPCVGIKPEAFTGFHGDFDGDEAHCYPLSSEGSLWEASNWVVPELSKFSEGRKMMRDLGLSPDTDMPEDHACFVEFTTLSSKQLKDGDCGLYFGEQSRNPKVCVQGTSDRFNRAGFRVLVDTWNYEYTQTAAVSELYWRIDEEREGGPIVLLQVGRWQSLRSDSRGLAKPGPDPGSPSLRAVML</sequence>
<gene>
    <name evidence="3" type="ORF">CCHR01_18622</name>
</gene>
<dbReference type="GO" id="GO:0006351">
    <property type="term" value="P:DNA-templated transcription"/>
    <property type="evidence" value="ECO:0007669"/>
    <property type="project" value="InterPro"/>
</dbReference>
<evidence type="ECO:0000256" key="1">
    <source>
        <dbReference type="SAM" id="MobiDB-lite"/>
    </source>
</evidence>
<protein>
    <recommendedName>
        <fullName evidence="2">RNA polymerase alpha subunit domain-containing protein</fullName>
    </recommendedName>
</protein>
<keyword evidence="4" id="KW-1185">Reference proteome</keyword>